<dbReference type="EMBL" id="UGSJ01000001">
    <property type="protein sequence ID" value="SUA92831.1"/>
    <property type="molecule type" value="Genomic_DNA"/>
</dbReference>
<feature type="compositionally biased region" description="Basic and acidic residues" evidence="1">
    <location>
        <begin position="206"/>
        <end position="215"/>
    </location>
</feature>
<sequence length="502" mass="54466">MYPVSGAGASRSQLPVTTSTSAPPSTATQSLPFCANVREVCQADGWSRMPSGLGRLLPPLRTTTGAGQPPRDVSQSMSTSTRPATVGVNARLAHQTDQTTGGPESRTHAGVMDALLDFVQQPPSPGTSQLLGRFEAIQEGLEQRVDPPALIDMPSGLNARPPSLASPALIGEWMLTYMDVAPVPPVNAEVLACMPSSSCRPQHLPATREAEKRAAPQDTGSGAGVMPPPIKAARQRVDIQTLRALHDALTSNPTLDVTEWARTNRFNDRTIRHYVYKGALTPEAWNRLDLAEGRAPRLRKVGREELRALRDALADNPELDAIAWARANHIHFQTVKNSVRSGALTPEAQNRLDVAEGTAPRFRPVGVDDLRALRDALAENAELDLTAWARGKRLHRRTLESYVLEGALTPEGQNRLDVADGKAPRLRRVEVNDLRALRDALAGNAELDVAAWARAHHLNCRSVRSLVRHGALRPEALKRLLKADGRPVQAAPVQGERSRRAC</sequence>
<proteinExistence type="predicted"/>
<organism evidence="2 3">
    <name type="scientific">Pandoraea pulmonicola</name>
    <dbReference type="NCBI Taxonomy" id="93221"/>
    <lineage>
        <taxon>Bacteria</taxon>
        <taxon>Pseudomonadati</taxon>
        <taxon>Pseudomonadota</taxon>
        <taxon>Betaproteobacteria</taxon>
        <taxon>Burkholderiales</taxon>
        <taxon>Burkholderiaceae</taxon>
        <taxon>Pandoraea</taxon>
    </lineage>
</organism>
<comment type="caution">
    <text evidence="2">The sequence shown here is derived from an EMBL/GenBank/DDBJ whole genome shotgun (WGS) entry which is preliminary data.</text>
</comment>
<evidence type="ECO:0000313" key="3">
    <source>
        <dbReference type="Proteomes" id="UP000254589"/>
    </source>
</evidence>
<dbReference type="AlphaFoldDB" id="A0AAJ4ZGA1"/>
<feature type="region of interest" description="Disordered" evidence="1">
    <location>
        <begin position="1"/>
        <end position="29"/>
    </location>
</feature>
<protein>
    <recommendedName>
        <fullName evidence="4">Phage-associated protein, BcepMu gp16 family</fullName>
    </recommendedName>
</protein>
<accession>A0AAJ4ZGA1</accession>
<feature type="region of interest" description="Disordered" evidence="1">
    <location>
        <begin position="200"/>
        <end position="229"/>
    </location>
</feature>
<feature type="compositionally biased region" description="Low complexity" evidence="1">
    <location>
        <begin position="17"/>
        <end position="28"/>
    </location>
</feature>
<name>A0AAJ4ZGA1_PANPU</name>
<gene>
    <name evidence="2" type="ORF">NCTC13159_04370</name>
</gene>
<evidence type="ECO:0008006" key="4">
    <source>
        <dbReference type="Google" id="ProtNLM"/>
    </source>
</evidence>
<reference evidence="2 3" key="1">
    <citation type="submission" date="2018-06" db="EMBL/GenBank/DDBJ databases">
        <authorList>
            <consortium name="Pathogen Informatics"/>
            <person name="Doyle S."/>
        </authorList>
    </citation>
    <scope>NUCLEOTIDE SEQUENCE [LARGE SCALE GENOMIC DNA]</scope>
    <source>
        <strain evidence="2 3">NCTC13159</strain>
    </source>
</reference>
<evidence type="ECO:0000256" key="1">
    <source>
        <dbReference type="SAM" id="MobiDB-lite"/>
    </source>
</evidence>
<evidence type="ECO:0000313" key="2">
    <source>
        <dbReference type="EMBL" id="SUA92831.1"/>
    </source>
</evidence>
<feature type="region of interest" description="Disordered" evidence="1">
    <location>
        <begin position="57"/>
        <end position="81"/>
    </location>
</feature>
<dbReference type="Proteomes" id="UP000254589">
    <property type="component" value="Unassembled WGS sequence"/>
</dbReference>